<comment type="caution">
    <text evidence="1">The sequence shown here is derived from an EMBL/GenBank/DDBJ whole genome shotgun (WGS) entry which is preliminary data.</text>
</comment>
<evidence type="ECO:0000313" key="1">
    <source>
        <dbReference type="EMBL" id="PQO47336.1"/>
    </source>
</evidence>
<gene>
    <name evidence="1" type="ORF">C5Y93_04660</name>
</gene>
<name>A0A2S8GSD2_9BACT</name>
<proteinExistence type="predicted"/>
<dbReference type="Proteomes" id="UP000237819">
    <property type="component" value="Unassembled WGS sequence"/>
</dbReference>
<reference evidence="1 2" key="1">
    <citation type="submission" date="2018-02" db="EMBL/GenBank/DDBJ databases">
        <title>Comparative genomes isolates from brazilian mangrove.</title>
        <authorList>
            <person name="Araujo J.E."/>
            <person name="Taketani R.G."/>
            <person name="Silva M.C.P."/>
            <person name="Loureco M.V."/>
            <person name="Andreote F.D."/>
        </authorList>
    </citation>
    <scope>NUCLEOTIDE SEQUENCE [LARGE SCALE GENOMIC DNA]</scope>
    <source>
        <strain evidence="1 2">Nap-Phe MGV</strain>
    </source>
</reference>
<evidence type="ECO:0000313" key="2">
    <source>
        <dbReference type="Proteomes" id="UP000237819"/>
    </source>
</evidence>
<accession>A0A2S8GSD2</accession>
<protein>
    <submittedName>
        <fullName evidence="1">Uncharacterized protein</fullName>
    </submittedName>
</protein>
<dbReference type="EMBL" id="PUHZ01000005">
    <property type="protein sequence ID" value="PQO47336.1"/>
    <property type="molecule type" value="Genomic_DNA"/>
</dbReference>
<organism evidence="1 2">
    <name type="scientific">Blastopirellula marina</name>
    <dbReference type="NCBI Taxonomy" id="124"/>
    <lineage>
        <taxon>Bacteria</taxon>
        <taxon>Pseudomonadati</taxon>
        <taxon>Planctomycetota</taxon>
        <taxon>Planctomycetia</taxon>
        <taxon>Pirellulales</taxon>
        <taxon>Pirellulaceae</taxon>
        <taxon>Blastopirellula</taxon>
    </lineage>
</organism>
<sequence length="82" mass="8855">MQIPVVSRSGKNVILDSHLSIHNINSFSAPIQPVRVMEGGSYGLAGARANCWGWLQVGDDSRAVGSHDALGREVLTWTKLIL</sequence>
<dbReference type="AlphaFoldDB" id="A0A2S8GSD2"/>